<dbReference type="GeneID" id="11516892"/>
<protein>
    <recommendedName>
        <fullName evidence="4">F-box domain-containing protein</fullName>
    </recommendedName>
</protein>
<name>G2QUS7_THETT</name>
<dbReference type="KEGG" id="ttt:THITE_2109280"/>
<feature type="region of interest" description="Disordered" evidence="1">
    <location>
        <begin position="1"/>
        <end position="36"/>
    </location>
</feature>
<sequence>MHKAFAATRKDRKDGTSLWHRKQRLGKGSQENGPDAHKQHIAVLPYELLVKIAGDLHYVDLISASRSSKKLRIGLFGVGGPDRGQLDDLRRFSCRGDMKRSCELCGIQTCPGCETQVNMAPSLAFQHLSDCQPQCSKCFYKTYCRWWGAQGQRLARHTATCGLREEQRTDIEMWVPGTRDITVCRICASMTPAERRRASEAREERELDRIQRHPLACSNCKEMLSARAMRWWICQKCSTECPSHMHPAWADRNLPRRL</sequence>
<dbReference type="CDD" id="cd09917">
    <property type="entry name" value="F-box_SF"/>
    <property type="match status" value="1"/>
</dbReference>
<accession>G2QUS7</accession>
<dbReference type="eggNOG" id="ENOG502SN5K">
    <property type="taxonomic scope" value="Eukaryota"/>
</dbReference>
<evidence type="ECO:0000256" key="1">
    <source>
        <dbReference type="SAM" id="MobiDB-lite"/>
    </source>
</evidence>
<reference evidence="2 3" key="1">
    <citation type="journal article" date="2011" name="Nat. Biotechnol.">
        <title>Comparative genomic analysis of the thermophilic biomass-degrading fungi Myceliophthora thermophila and Thielavia terrestris.</title>
        <authorList>
            <person name="Berka R.M."/>
            <person name="Grigoriev I.V."/>
            <person name="Otillar R."/>
            <person name="Salamov A."/>
            <person name="Grimwood J."/>
            <person name="Reid I."/>
            <person name="Ishmael N."/>
            <person name="John T."/>
            <person name="Darmond C."/>
            <person name="Moisan M.-C."/>
            <person name="Henrissat B."/>
            <person name="Coutinho P.M."/>
            <person name="Lombard V."/>
            <person name="Natvig D.O."/>
            <person name="Lindquist E."/>
            <person name="Schmutz J."/>
            <person name="Lucas S."/>
            <person name="Harris P."/>
            <person name="Powlowski J."/>
            <person name="Bellemare A."/>
            <person name="Taylor D."/>
            <person name="Butler G."/>
            <person name="de Vries R.P."/>
            <person name="Allijn I.E."/>
            <person name="van den Brink J."/>
            <person name="Ushinsky S."/>
            <person name="Storms R."/>
            <person name="Powell A.J."/>
            <person name="Paulsen I.T."/>
            <person name="Elbourne L.D.H."/>
            <person name="Baker S.E."/>
            <person name="Magnuson J."/>
            <person name="LaBoissiere S."/>
            <person name="Clutterbuck A.J."/>
            <person name="Martinez D."/>
            <person name="Wogulis M."/>
            <person name="de Leon A.L."/>
            <person name="Rey M.W."/>
            <person name="Tsang A."/>
        </authorList>
    </citation>
    <scope>NUCLEOTIDE SEQUENCE [LARGE SCALE GENOMIC DNA]</scope>
    <source>
        <strain evidence="3">ATCC 38088 / NRRL 8126</strain>
    </source>
</reference>
<dbReference type="EMBL" id="CP003009">
    <property type="protein sequence ID" value="AEO63722.1"/>
    <property type="molecule type" value="Genomic_DNA"/>
</dbReference>
<evidence type="ECO:0000313" key="2">
    <source>
        <dbReference type="EMBL" id="AEO63722.1"/>
    </source>
</evidence>
<dbReference type="OrthoDB" id="4191440at2759"/>
<organism evidence="2 3">
    <name type="scientific">Thermothielavioides terrestris (strain ATCC 38088 / NRRL 8126)</name>
    <name type="common">Thielavia terrestris</name>
    <dbReference type="NCBI Taxonomy" id="578455"/>
    <lineage>
        <taxon>Eukaryota</taxon>
        <taxon>Fungi</taxon>
        <taxon>Dikarya</taxon>
        <taxon>Ascomycota</taxon>
        <taxon>Pezizomycotina</taxon>
        <taxon>Sordariomycetes</taxon>
        <taxon>Sordariomycetidae</taxon>
        <taxon>Sordariales</taxon>
        <taxon>Chaetomiaceae</taxon>
        <taxon>Thermothielavioides</taxon>
        <taxon>Thermothielavioides terrestris</taxon>
    </lineage>
</organism>
<gene>
    <name evidence="2" type="ORF">THITE_2109280</name>
</gene>
<dbReference type="Proteomes" id="UP000008181">
    <property type="component" value="Chromosome 1"/>
</dbReference>
<dbReference type="InterPro" id="IPR036047">
    <property type="entry name" value="F-box-like_dom_sf"/>
</dbReference>
<keyword evidence="3" id="KW-1185">Reference proteome</keyword>
<evidence type="ECO:0008006" key="4">
    <source>
        <dbReference type="Google" id="ProtNLM"/>
    </source>
</evidence>
<evidence type="ECO:0000313" key="3">
    <source>
        <dbReference type="Proteomes" id="UP000008181"/>
    </source>
</evidence>
<dbReference type="AlphaFoldDB" id="G2QUS7"/>
<proteinExistence type="predicted"/>
<dbReference type="RefSeq" id="XP_003650058.1">
    <property type="nucleotide sequence ID" value="XM_003650010.1"/>
</dbReference>
<dbReference type="SUPFAM" id="SSF81383">
    <property type="entry name" value="F-box domain"/>
    <property type="match status" value="1"/>
</dbReference>
<dbReference type="HOGENOM" id="CLU_1078427_0_0_1"/>